<accession>A0A1I3BKI7</accession>
<protein>
    <submittedName>
        <fullName evidence="1">Uncharacterized protein</fullName>
    </submittedName>
</protein>
<proteinExistence type="predicted"/>
<evidence type="ECO:0000313" key="1">
    <source>
        <dbReference type="EMBL" id="SFH62805.1"/>
    </source>
</evidence>
<dbReference type="EMBL" id="FOQE01000007">
    <property type="protein sequence ID" value="SFH62805.1"/>
    <property type="molecule type" value="Genomic_DNA"/>
</dbReference>
<evidence type="ECO:0000313" key="2">
    <source>
        <dbReference type="Proteomes" id="UP000198668"/>
    </source>
</evidence>
<dbReference type="AlphaFoldDB" id="A0A1I3BKI7"/>
<gene>
    <name evidence="1" type="ORF">SAMN04489868_10760</name>
</gene>
<sequence length="45" mass="5007">MSCDLIQHLTCLNAGKQQGPACKGELFLYLDRNKGSQMEGESIYD</sequence>
<keyword evidence="2" id="KW-1185">Reference proteome</keyword>
<dbReference type="Proteomes" id="UP000198668">
    <property type="component" value="Unassembled WGS sequence"/>
</dbReference>
<name>A0A1I3BKI7_9LACT</name>
<reference evidence="1 2" key="1">
    <citation type="submission" date="2016-10" db="EMBL/GenBank/DDBJ databases">
        <authorList>
            <person name="de Groot N.N."/>
        </authorList>
    </citation>
    <scope>NUCLEOTIDE SEQUENCE [LARGE SCALE GENOMIC DNA]</scope>
    <source>
        <strain evidence="1 2">DSM 27630</strain>
    </source>
</reference>
<organism evidence="1 2">
    <name type="scientific">Pisciglobus halotolerans</name>
    <dbReference type="NCBI Taxonomy" id="745365"/>
    <lineage>
        <taxon>Bacteria</taxon>
        <taxon>Bacillati</taxon>
        <taxon>Bacillota</taxon>
        <taxon>Bacilli</taxon>
        <taxon>Lactobacillales</taxon>
        <taxon>Carnobacteriaceae</taxon>
    </lineage>
</organism>